<name>A0A0A9AEJ3_ARUDO</name>
<dbReference type="EMBL" id="GBRH01250510">
    <property type="protein sequence ID" value="JAD47385.1"/>
    <property type="molecule type" value="Transcribed_RNA"/>
</dbReference>
<accession>A0A0A9AEJ3</accession>
<protein>
    <submittedName>
        <fullName evidence="1">Uncharacterized protein</fullName>
    </submittedName>
</protein>
<dbReference type="AlphaFoldDB" id="A0A0A9AEJ3"/>
<organism evidence="1">
    <name type="scientific">Arundo donax</name>
    <name type="common">Giant reed</name>
    <name type="synonym">Donax arundinaceus</name>
    <dbReference type="NCBI Taxonomy" id="35708"/>
    <lineage>
        <taxon>Eukaryota</taxon>
        <taxon>Viridiplantae</taxon>
        <taxon>Streptophyta</taxon>
        <taxon>Embryophyta</taxon>
        <taxon>Tracheophyta</taxon>
        <taxon>Spermatophyta</taxon>
        <taxon>Magnoliopsida</taxon>
        <taxon>Liliopsida</taxon>
        <taxon>Poales</taxon>
        <taxon>Poaceae</taxon>
        <taxon>PACMAD clade</taxon>
        <taxon>Arundinoideae</taxon>
        <taxon>Arundineae</taxon>
        <taxon>Arundo</taxon>
    </lineage>
</organism>
<reference evidence="1" key="1">
    <citation type="submission" date="2014-09" db="EMBL/GenBank/DDBJ databases">
        <authorList>
            <person name="Magalhaes I.L.F."/>
            <person name="Oliveira U."/>
            <person name="Santos F.R."/>
            <person name="Vidigal T.H.D.A."/>
            <person name="Brescovit A.D."/>
            <person name="Santos A.J."/>
        </authorList>
    </citation>
    <scope>NUCLEOTIDE SEQUENCE</scope>
    <source>
        <tissue evidence="1">Shoot tissue taken approximately 20 cm above the soil surface</tissue>
    </source>
</reference>
<sequence length="23" mass="2543">MLGFHTQINLAWKLGTVISLNVS</sequence>
<evidence type="ECO:0000313" key="1">
    <source>
        <dbReference type="EMBL" id="JAD47385.1"/>
    </source>
</evidence>
<proteinExistence type="predicted"/>
<reference evidence="1" key="2">
    <citation type="journal article" date="2015" name="Data Brief">
        <title>Shoot transcriptome of the giant reed, Arundo donax.</title>
        <authorList>
            <person name="Barrero R.A."/>
            <person name="Guerrero F.D."/>
            <person name="Moolhuijzen P."/>
            <person name="Goolsby J.A."/>
            <person name="Tidwell J."/>
            <person name="Bellgard S.E."/>
            <person name="Bellgard M.I."/>
        </authorList>
    </citation>
    <scope>NUCLEOTIDE SEQUENCE</scope>
    <source>
        <tissue evidence="1">Shoot tissue taken approximately 20 cm above the soil surface</tissue>
    </source>
</reference>